<organism evidence="1 2">
    <name type="scientific">Sporomusa ovata</name>
    <dbReference type="NCBI Taxonomy" id="2378"/>
    <lineage>
        <taxon>Bacteria</taxon>
        <taxon>Bacillati</taxon>
        <taxon>Bacillota</taxon>
        <taxon>Negativicutes</taxon>
        <taxon>Selenomonadales</taxon>
        <taxon>Sporomusaceae</taxon>
        <taxon>Sporomusa</taxon>
    </lineage>
</organism>
<dbReference type="RefSeq" id="WP_021167455.1">
    <property type="nucleotide sequence ID" value="NZ_CTRP01000004.1"/>
</dbReference>
<keyword evidence="2" id="KW-1185">Reference proteome</keyword>
<name>A0A0U1KV66_9FIRM</name>
<sequence>MTVKTCPLMSKVCVKEKCAWYFEDTNQCAIYKIAIKSPAPTPVKG</sequence>
<accession>A0A0U1KV66</accession>
<dbReference type="EMBL" id="CTRP01000004">
    <property type="protein sequence ID" value="CQR71350.1"/>
    <property type="molecule type" value="Genomic_DNA"/>
</dbReference>
<dbReference type="Proteomes" id="UP000049855">
    <property type="component" value="Unassembled WGS sequence"/>
</dbReference>
<evidence type="ECO:0000313" key="2">
    <source>
        <dbReference type="Proteomes" id="UP000049855"/>
    </source>
</evidence>
<protein>
    <submittedName>
        <fullName evidence="1">Uncharacterized protein</fullName>
    </submittedName>
</protein>
<reference evidence="2" key="1">
    <citation type="submission" date="2015-03" db="EMBL/GenBank/DDBJ databases">
        <authorList>
            <person name="Nijsse Bart"/>
        </authorList>
    </citation>
    <scope>NUCLEOTIDE SEQUENCE [LARGE SCALE GENOMIC DNA]</scope>
</reference>
<dbReference type="AlphaFoldDB" id="A0A0U1KV66"/>
<gene>
    <name evidence="1" type="ORF">SpAn4DRAFT_3855</name>
</gene>
<evidence type="ECO:0000313" key="1">
    <source>
        <dbReference type="EMBL" id="CQR71350.1"/>
    </source>
</evidence>
<proteinExistence type="predicted"/>